<evidence type="ECO:0000313" key="2">
    <source>
        <dbReference type="Proteomes" id="UP000494206"/>
    </source>
</evidence>
<keyword evidence="2" id="KW-1185">Reference proteome</keyword>
<organism evidence="1 2">
    <name type="scientific">Caenorhabditis bovis</name>
    <dbReference type="NCBI Taxonomy" id="2654633"/>
    <lineage>
        <taxon>Eukaryota</taxon>
        <taxon>Metazoa</taxon>
        <taxon>Ecdysozoa</taxon>
        <taxon>Nematoda</taxon>
        <taxon>Chromadorea</taxon>
        <taxon>Rhabditida</taxon>
        <taxon>Rhabditina</taxon>
        <taxon>Rhabditomorpha</taxon>
        <taxon>Rhabditoidea</taxon>
        <taxon>Rhabditidae</taxon>
        <taxon>Peloderinae</taxon>
        <taxon>Caenorhabditis</taxon>
    </lineage>
</organism>
<sequence length="138" mass="14640">MKRPPVEIGKLDVRTDLSQGIDVDANCTVLRIDDVKIGNANAKAKLGLKEGLGVGANAGLLEDKNIKIVKAGVNGSVGKDGVDVGVEGTLARAELKSDNFDVGFGLNVNTGLKNDYHNSMDLWYVPASYLFVHFPSIA</sequence>
<dbReference type="EMBL" id="CADEPM010000004">
    <property type="protein sequence ID" value="CAB3404895.1"/>
    <property type="molecule type" value="Genomic_DNA"/>
</dbReference>
<gene>
    <name evidence="1" type="ORF">CBOVIS_LOCUS7158</name>
</gene>
<comment type="caution">
    <text evidence="1">The sequence shown here is derived from an EMBL/GenBank/DDBJ whole genome shotgun (WGS) entry which is preliminary data.</text>
</comment>
<accession>A0A8S1EU67</accession>
<name>A0A8S1EU67_9PELO</name>
<dbReference type="Proteomes" id="UP000494206">
    <property type="component" value="Unassembled WGS sequence"/>
</dbReference>
<protein>
    <submittedName>
        <fullName evidence="1">Uncharacterized protein</fullName>
    </submittedName>
</protein>
<proteinExistence type="predicted"/>
<dbReference type="AlphaFoldDB" id="A0A8S1EU67"/>
<reference evidence="1 2" key="1">
    <citation type="submission" date="2020-04" db="EMBL/GenBank/DDBJ databases">
        <authorList>
            <person name="Laetsch R D."/>
            <person name="Stevens L."/>
            <person name="Kumar S."/>
            <person name="Blaxter L. M."/>
        </authorList>
    </citation>
    <scope>NUCLEOTIDE SEQUENCE [LARGE SCALE GENOMIC DNA]</scope>
</reference>
<evidence type="ECO:0000313" key="1">
    <source>
        <dbReference type="EMBL" id="CAB3404895.1"/>
    </source>
</evidence>